<organism evidence="9 11">
    <name type="scientific">Ostreococcus tauri</name>
    <name type="common">Marine green alga</name>
    <dbReference type="NCBI Taxonomy" id="70448"/>
    <lineage>
        <taxon>Eukaryota</taxon>
        <taxon>Viridiplantae</taxon>
        <taxon>Chlorophyta</taxon>
        <taxon>Mamiellophyceae</taxon>
        <taxon>Mamiellales</taxon>
        <taxon>Bathycoccaceae</taxon>
        <taxon>Ostreococcus</taxon>
    </lineage>
</organism>
<dbReference type="Proteomes" id="UP000195557">
    <property type="component" value="Unassembled WGS sequence"/>
</dbReference>
<feature type="compositionally biased region" description="Low complexity" evidence="7">
    <location>
        <begin position="26"/>
        <end position="44"/>
    </location>
</feature>
<dbReference type="InterPro" id="IPR033658">
    <property type="entry name" value="GRX_PICOT-like"/>
</dbReference>
<dbReference type="SUPFAM" id="SSF52833">
    <property type="entry name" value="Thioredoxin-like"/>
    <property type="match status" value="1"/>
</dbReference>
<dbReference type="GO" id="GO:0005759">
    <property type="term" value="C:mitochondrial matrix"/>
    <property type="evidence" value="ECO:0007669"/>
    <property type="project" value="TreeGrafter"/>
</dbReference>
<dbReference type="AlphaFoldDB" id="Q00V10"/>
<accession>A0A454XV80</accession>
<evidence type="ECO:0000313" key="11">
    <source>
        <dbReference type="Proteomes" id="UP000009170"/>
    </source>
</evidence>
<dbReference type="RefSeq" id="XP_003083341.1">
    <property type="nucleotide sequence ID" value="XM_003083293.1"/>
</dbReference>
<keyword evidence="2" id="KW-0001">2Fe-2S</keyword>
<comment type="similarity">
    <text evidence="1">Belongs to the glutaredoxin family. CGFS subfamily.</text>
</comment>
<dbReference type="FunCoup" id="Q00V10">
    <property type="interactions" value="1034"/>
</dbReference>
<dbReference type="Pfam" id="PF00462">
    <property type="entry name" value="Glutaredoxin"/>
    <property type="match status" value="1"/>
</dbReference>
<dbReference type="EMBL" id="KZ155789">
    <property type="protein sequence ID" value="OUS45553.1"/>
    <property type="molecule type" value="Genomic_DNA"/>
</dbReference>
<reference evidence="9 11" key="1">
    <citation type="journal article" date="2006" name="Proc. Natl. Acad. Sci. U.S.A.">
        <title>Genome analysis of the smallest free-living eukaryote Ostreococcus tauri unveils many unique features.</title>
        <authorList>
            <person name="Derelle E."/>
            <person name="Ferraz C."/>
            <person name="Rombauts S."/>
            <person name="Rouze P."/>
            <person name="Worden A.Z."/>
            <person name="Robbens S."/>
            <person name="Partensky F."/>
            <person name="Degroeve S."/>
            <person name="Echeynie S."/>
            <person name="Cooke R."/>
            <person name="Saeys Y."/>
            <person name="Wuyts J."/>
            <person name="Jabbari K."/>
            <person name="Bowler C."/>
            <person name="Panaud O."/>
            <person name="Piegu B."/>
            <person name="Ball S.G."/>
            <person name="Ral J.-P."/>
            <person name="Bouget F.-Y."/>
            <person name="Piganeau G."/>
            <person name="De Baets B."/>
            <person name="Picard A."/>
            <person name="Delseny M."/>
            <person name="Demaille J."/>
            <person name="Van de Peer Y."/>
            <person name="Moreau H."/>
        </authorList>
    </citation>
    <scope>NUCLEOTIDE SEQUENCE [LARGE SCALE GENOMIC DNA]</scope>
    <source>
        <strain evidence="9 11">OTTH0595</strain>
    </source>
</reference>
<accession>Q00V10</accession>
<sequence>MRTNVRRIAHRATTVLSAASARASSSVPSATLAKSRSTSPSTSSVRHLARVSSHATRTRSFASSADDTHDDFKPKVNSVNAGDIKDVIEGDVKANEVLIYMKGSPSAPQCGFSNMACRILDHHGVDYASRNVLASDELRNGIKEFSAWPTIPQLYVKGEFVGGSDIMMNMHQSGELADLFKDVKKRA</sequence>
<proteinExistence type="inferred from homology"/>
<dbReference type="EMBL" id="CAID01000015">
    <property type="protein sequence ID" value="CAL57617.1"/>
    <property type="molecule type" value="Genomic_DNA"/>
</dbReference>
<dbReference type="OMA" id="RSICTKN"/>
<protein>
    <submittedName>
        <fullName evidence="10">Glutaredoxin family protein</fullName>
    </submittedName>
    <submittedName>
        <fullName evidence="9">Monothiol glutaredoxin-related</fullName>
    </submittedName>
</protein>
<keyword evidence="11" id="KW-1185">Reference proteome</keyword>
<evidence type="ECO:0000313" key="9">
    <source>
        <dbReference type="EMBL" id="CAL57617.1"/>
    </source>
</evidence>
<feature type="region of interest" description="Disordered" evidence="7">
    <location>
        <begin position="26"/>
        <end position="73"/>
    </location>
</feature>
<dbReference type="OrthoDB" id="415696at2759"/>
<dbReference type="PANTHER" id="PTHR10293">
    <property type="entry name" value="GLUTAREDOXIN FAMILY MEMBER"/>
    <property type="match status" value="1"/>
</dbReference>
<dbReference type="InterPro" id="IPR004480">
    <property type="entry name" value="Monothiol_GRX-rel"/>
</dbReference>
<evidence type="ECO:0000256" key="3">
    <source>
        <dbReference type="ARBA" id="ARBA00022723"/>
    </source>
</evidence>
<reference evidence="9" key="2">
    <citation type="journal article" date="2014" name="BMC Genomics">
        <title>An improved genome of the model marine alga Ostreococcus tauri unfolds by assessing Illumina de novo assemblies.</title>
        <authorList>
            <person name="Blanc-Mathieu R."/>
            <person name="Verhelst B."/>
            <person name="Derelle E."/>
            <person name="Rombauts S."/>
            <person name="Bouget F.Y."/>
            <person name="Carre I."/>
            <person name="Chateau A."/>
            <person name="Eyre-Walker A."/>
            <person name="Grimsley N."/>
            <person name="Moreau H."/>
            <person name="Piegu B."/>
            <person name="Rivals E."/>
            <person name="Schackwitz W."/>
            <person name="Van de Peer Y."/>
            <person name="Piganeau G."/>
        </authorList>
    </citation>
    <scope>NUCLEOTIDE SEQUENCE</scope>
    <source>
        <strain evidence="9">RCC4221</strain>
    </source>
</reference>
<dbReference type="STRING" id="70448.Q00V10"/>
<keyword evidence="4" id="KW-0408">Iron</keyword>
<dbReference type="PROSITE" id="PS51354">
    <property type="entry name" value="GLUTAREDOXIN_2"/>
    <property type="match status" value="1"/>
</dbReference>
<dbReference type="InterPro" id="IPR036249">
    <property type="entry name" value="Thioredoxin-like_sf"/>
</dbReference>
<dbReference type="Proteomes" id="UP000009170">
    <property type="component" value="Unassembled WGS sequence"/>
</dbReference>
<evidence type="ECO:0000256" key="5">
    <source>
        <dbReference type="ARBA" id="ARBA00023014"/>
    </source>
</evidence>
<reference evidence="10" key="3">
    <citation type="submission" date="2017-04" db="EMBL/GenBank/DDBJ databases">
        <title>Population genomics of picophytoplankton unveils novel chromosome hypervariability.</title>
        <authorList>
            <consortium name="DOE Joint Genome Institute"/>
            <person name="Blanc-Mathieu R."/>
            <person name="Krasovec M."/>
            <person name="Hebrard M."/>
            <person name="Yau S."/>
            <person name="Desgranges E."/>
            <person name="Martin J."/>
            <person name="Schackwitz W."/>
            <person name="Kuo A."/>
            <person name="Salin G."/>
            <person name="Donnadieu C."/>
            <person name="Desdevises Y."/>
            <person name="Sanchez-Ferandin S."/>
            <person name="Moreau H."/>
            <person name="Rivals E."/>
            <person name="Grigoriev I.V."/>
            <person name="Grimsley N."/>
            <person name="Eyre-Walker A."/>
            <person name="Piganeau G."/>
        </authorList>
    </citation>
    <scope>NUCLEOTIDE SEQUENCE [LARGE SCALE GENOMIC DNA]</scope>
    <source>
        <strain evidence="10">RCC 1115</strain>
    </source>
</reference>
<dbReference type="GO" id="GO:0051537">
    <property type="term" value="F:2 iron, 2 sulfur cluster binding"/>
    <property type="evidence" value="ECO:0007669"/>
    <property type="project" value="UniProtKB-KW"/>
</dbReference>
<evidence type="ECO:0000256" key="2">
    <source>
        <dbReference type="ARBA" id="ARBA00022714"/>
    </source>
</evidence>
<evidence type="ECO:0000256" key="4">
    <source>
        <dbReference type="ARBA" id="ARBA00023004"/>
    </source>
</evidence>
<name>Q00V10_OSTTA</name>
<feature type="compositionally biased region" description="Polar residues" evidence="7">
    <location>
        <begin position="53"/>
        <end position="65"/>
    </location>
</feature>
<dbReference type="FunFam" id="3.40.30.10:FF:000005">
    <property type="entry name" value="Glutaredoxin 5"/>
    <property type="match status" value="1"/>
</dbReference>
<dbReference type="Gene3D" id="3.40.30.10">
    <property type="entry name" value="Glutaredoxin"/>
    <property type="match status" value="1"/>
</dbReference>
<keyword evidence="6" id="KW-0676">Redox-active center</keyword>
<dbReference type="GeneID" id="9830720"/>
<evidence type="ECO:0000259" key="8">
    <source>
        <dbReference type="Pfam" id="PF00462"/>
    </source>
</evidence>
<dbReference type="PANTHER" id="PTHR10293:SF16">
    <property type="entry name" value="GLUTAREDOXIN-RELATED PROTEIN 5, MITOCHONDRIAL"/>
    <property type="match status" value="1"/>
</dbReference>
<evidence type="ECO:0000256" key="6">
    <source>
        <dbReference type="ARBA" id="ARBA00023284"/>
    </source>
</evidence>
<keyword evidence="5" id="KW-0411">Iron-sulfur</keyword>
<dbReference type="InterPro" id="IPR002109">
    <property type="entry name" value="Glutaredoxin"/>
</dbReference>
<evidence type="ECO:0000313" key="10">
    <source>
        <dbReference type="EMBL" id="OUS45553.1"/>
    </source>
</evidence>
<dbReference type="KEGG" id="ota:OT_ostta15g01930"/>
<evidence type="ECO:0000256" key="1">
    <source>
        <dbReference type="ARBA" id="ARBA00008983"/>
    </source>
</evidence>
<keyword evidence="3" id="KW-0479">Metal-binding</keyword>
<accession>A0A1Y5IBY2</accession>
<feature type="domain" description="Glutaredoxin" evidence="8">
    <location>
        <begin position="97"/>
        <end position="161"/>
    </location>
</feature>
<dbReference type="NCBIfam" id="TIGR00365">
    <property type="entry name" value="Grx4 family monothiol glutaredoxin"/>
    <property type="match status" value="1"/>
</dbReference>
<dbReference type="CDD" id="cd03028">
    <property type="entry name" value="GRX_PICOT_like"/>
    <property type="match status" value="1"/>
</dbReference>
<dbReference type="InParanoid" id="Q00V10"/>
<evidence type="ECO:0000256" key="7">
    <source>
        <dbReference type="SAM" id="MobiDB-lite"/>
    </source>
</evidence>
<dbReference type="GO" id="GO:0046872">
    <property type="term" value="F:metal ion binding"/>
    <property type="evidence" value="ECO:0007669"/>
    <property type="project" value="UniProtKB-KW"/>
</dbReference>
<gene>
    <name evidence="10" type="ORF">BE221DRAFT_195727</name>
    <name evidence="9" type="ORF">OT_ostta15g01930</name>
</gene>